<keyword evidence="9" id="KW-1185">Reference proteome</keyword>
<dbReference type="GO" id="GO:0043531">
    <property type="term" value="F:ADP binding"/>
    <property type="evidence" value="ECO:0007669"/>
    <property type="project" value="InterPro"/>
</dbReference>
<dbReference type="Pfam" id="PF18052">
    <property type="entry name" value="Rx_N"/>
    <property type="match status" value="1"/>
</dbReference>
<feature type="domain" description="Disease resistance R13L4/SHOC-2-like LRR" evidence="7">
    <location>
        <begin position="593"/>
        <end position="913"/>
    </location>
</feature>
<dbReference type="Gene3D" id="3.80.10.10">
    <property type="entry name" value="Ribonuclease Inhibitor"/>
    <property type="match status" value="1"/>
</dbReference>
<feature type="domain" description="Disease resistance N-terminal" evidence="5">
    <location>
        <begin position="13"/>
        <end position="100"/>
    </location>
</feature>
<dbReference type="Gene3D" id="3.40.50.300">
    <property type="entry name" value="P-loop containing nucleotide triphosphate hydrolases"/>
    <property type="match status" value="1"/>
</dbReference>
<dbReference type="SUPFAM" id="SSF52058">
    <property type="entry name" value="L domain-like"/>
    <property type="match status" value="1"/>
</dbReference>
<dbReference type="OrthoDB" id="1144530at2759"/>
<proteinExistence type="predicted"/>
<dbReference type="InterPro" id="IPR002182">
    <property type="entry name" value="NB-ARC"/>
</dbReference>
<dbReference type="FunFam" id="1.10.10.10:FF:000322">
    <property type="entry name" value="Probable disease resistance protein At1g63360"/>
    <property type="match status" value="1"/>
</dbReference>
<keyword evidence="1" id="KW-0677">Repeat</keyword>
<evidence type="ECO:0000256" key="3">
    <source>
        <dbReference type="ARBA" id="ARBA00022821"/>
    </source>
</evidence>
<dbReference type="InterPro" id="IPR058922">
    <property type="entry name" value="WHD_DRP"/>
</dbReference>
<dbReference type="PRINTS" id="PR00364">
    <property type="entry name" value="DISEASERSIST"/>
</dbReference>
<gene>
    <name evidence="8" type="ORF">FNV43_RR25169</name>
</gene>
<evidence type="ECO:0000259" key="7">
    <source>
        <dbReference type="Pfam" id="PF23598"/>
    </source>
</evidence>
<accession>A0A8K0GQX3</accession>
<protein>
    <submittedName>
        <fullName evidence="8">Uncharacterized protein</fullName>
    </submittedName>
</protein>
<dbReference type="Pfam" id="PF00931">
    <property type="entry name" value="NB-ARC"/>
    <property type="match status" value="1"/>
</dbReference>
<dbReference type="EMBL" id="VOIH02000011">
    <property type="protein sequence ID" value="KAF3434066.1"/>
    <property type="molecule type" value="Genomic_DNA"/>
</dbReference>
<dbReference type="PANTHER" id="PTHR23155">
    <property type="entry name" value="DISEASE RESISTANCE PROTEIN RP"/>
    <property type="match status" value="1"/>
</dbReference>
<feature type="domain" description="NB-ARC" evidence="4">
    <location>
        <begin position="163"/>
        <end position="353"/>
    </location>
</feature>
<organism evidence="8 9">
    <name type="scientific">Rhamnella rubrinervis</name>
    <dbReference type="NCBI Taxonomy" id="2594499"/>
    <lineage>
        <taxon>Eukaryota</taxon>
        <taxon>Viridiplantae</taxon>
        <taxon>Streptophyta</taxon>
        <taxon>Embryophyta</taxon>
        <taxon>Tracheophyta</taxon>
        <taxon>Spermatophyta</taxon>
        <taxon>Magnoliopsida</taxon>
        <taxon>eudicotyledons</taxon>
        <taxon>Gunneridae</taxon>
        <taxon>Pentapetalae</taxon>
        <taxon>rosids</taxon>
        <taxon>fabids</taxon>
        <taxon>Rosales</taxon>
        <taxon>Rhamnaceae</taxon>
        <taxon>rhamnoid group</taxon>
        <taxon>Rhamneae</taxon>
        <taxon>Rhamnella</taxon>
    </lineage>
</organism>
<dbReference type="PANTHER" id="PTHR23155:SF1185">
    <property type="entry name" value="DISEASE RESISTANCE RPP8-LIKE PROTEIN 3-RELATED"/>
    <property type="match status" value="1"/>
</dbReference>
<dbReference type="GO" id="GO:0098542">
    <property type="term" value="P:defense response to other organism"/>
    <property type="evidence" value="ECO:0007669"/>
    <property type="project" value="TreeGrafter"/>
</dbReference>
<dbReference type="Gene3D" id="1.10.10.10">
    <property type="entry name" value="Winged helix-like DNA-binding domain superfamily/Winged helix DNA-binding domain"/>
    <property type="match status" value="1"/>
</dbReference>
<feature type="domain" description="Disease resistance protein winged helix" evidence="6">
    <location>
        <begin position="448"/>
        <end position="522"/>
    </location>
</feature>
<keyword evidence="2" id="KW-0547">Nucleotide-binding</keyword>
<evidence type="ECO:0000256" key="2">
    <source>
        <dbReference type="ARBA" id="ARBA00022741"/>
    </source>
</evidence>
<dbReference type="Proteomes" id="UP000796880">
    <property type="component" value="Unassembled WGS sequence"/>
</dbReference>
<evidence type="ECO:0000256" key="1">
    <source>
        <dbReference type="ARBA" id="ARBA00022737"/>
    </source>
</evidence>
<dbReference type="SUPFAM" id="SSF52540">
    <property type="entry name" value="P-loop containing nucleoside triphosphate hydrolases"/>
    <property type="match status" value="1"/>
</dbReference>
<evidence type="ECO:0000313" key="9">
    <source>
        <dbReference type="Proteomes" id="UP000796880"/>
    </source>
</evidence>
<comment type="caution">
    <text evidence="8">The sequence shown here is derived from an EMBL/GenBank/DDBJ whole genome shotgun (WGS) entry which is preliminary data.</text>
</comment>
<dbReference type="FunFam" id="3.40.50.300:FF:001091">
    <property type="entry name" value="Probable disease resistance protein At1g61300"/>
    <property type="match status" value="1"/>
</dbReference>
<evidence type="ECO:0000313" key="8">
    <source>
        <dbReference type="EMBL" id="KAF3434066.1"/>
    </source>
</evidence>
<dbReference type="InterPro" id="IPR044974">
    <property type="entry name" value="Disease_R_plants"/>
</dbReference>
<name>A0A8K0GQX3_9ROSA</name>
<sequence>MAEFVLSKLAESVVAQSVQRISDLLIYEAASLRSVRDDVVVLQDELRSLKGFLKEADSKQEQDERLRDLLIRVREIASDAEDVIETFIFKVSSSYMKASHNKRIRAQINSIRSRIQIIFRSMQTFEIKFVVGGGTSSSMVEVQRNLRRSYPDDEDNDVISLEGSKAELTAQLTKEEDRLCIVSVVGMGGLGKTTLAKKVHNDVKQHFDCCAWVFISQQYVPRDVLIDILIQVGTPYEKKNVERNKYGREVLEELKNERETLNALKEHELINLLKNRLEQKKYLVVLDDIWRVDAWDRINGAFPHGKRGSKLLFTTRNMEVATSADRLSSPIIPPFLKDDESWELLRRKAFPKDIVGHGEKDCSPEFENLGREMVKKCGGLPLAVVVLGGLLKTKNSLDEWKVVHRNVNAHLKKPQSRQQYGGVHDILALSYYDLPYTLKPCFLYLGNFPEDWEIPKRKLIRLWIAEGFIATPTRGEEEETMEDIAEQYLRELILRGMVQVSQRDYTGVGVKTCRMHDLMRDFCMLKAREENFSAIIPKIESSTSSSKQHVATTHSRRIAISPGCIHDFDTNCLSSLLRQNVEYASWKEQIHPHLRSLLCFGTLSFSALASKNFSVLRVLEIELVKFMKMPREIGKLVHLKYLCLKTSLELELPKTIGNLRNLHTLDLRRCWEIILPREIFNLVRLRHLLLPIYPGMPFHGRIARLFGQKFHFGVNRLTNIVTLKYIPAEWLIKNDALLKLTNLQNLGIVMDSDGEVGACLRSWNIFVPSAKGGFKCFERLSSCHSLSQLSVTGKVHSIDSHILSCLPAKLNKLALHRTHLEQDPMPVLEKLSDLRCLKMKEFAYRGDKLVCSAYGFPKLETLQFYGLEDLKEWHVEEGALQSLKRLDIQNLRRMKMIPDGLRFVSCLRELNIKYMGRSFCERLQVIHGIEGADYYKVRHIPSISISDIW</sequence>
<dbReference type="InterPro" id="IPR042197">
    <property type="entry name" value="Apaf_helical"/>
</dbReference>
<dbReference type="InterPro" id="IPR027417">
    <property type="entry name" value="P-loop_NTPase"/>
</dbReference>
<evidence type="ECO:0000259" key="5">
    <source>
        <dbReference type="Pfam" id="PF18052"/>
    </source>
</evidence>
<keyword evidence="3" id="KW-0611">Plant defense</keyword>
<evidence type="ECO:0000259" key="4">
    <source>
        <dbReference type="Pfam" id="PF00931"/>
    </source>
</evidence>
<dbReference type="CDD" id="cd14798">
    <property type="entry name" value="RX-CC_like"/>
    <property type="match status" value="1"/>
</dbReference>
<dbReference type="Gene3D" id="1.10.8.430">
    <property type="entry name" value="Helical domain of apoptotic protease-activating factors"/>
    <property type="match status" value="1"/>
</dbReference>
<dbReference type="InterPro" id="IPR036388">
    <property type="entry name" value="WH-like_DNA-bd_sf"/>
</dbReference>
<dbReference type="InterPro" id="IPR055414">
    <property type="entry name" value="LRR_R13L4/SHOC2-like"/>
</dbReference>
<dbReference type="FunFam" id="1.10.8.430:FF:000003">
    <property type="entry name" value="Probable disease resistance protein At5g66910"/>
    <property type="match status" value="1"/>
</dbReference>
<evidence type="ECO:0000259" key="6">
    <source>
        <dbReference type="Pfam" id="PF23559"/>
    </source>
</evidence>
<dbReference type="AlphaFoldDB" id="A0A8K0GQX3"/>
<dbReference type="InterPro" id="IPR041118">
    <property type="entry name" value="Rx_N"/>
</dbReference>
<dbReference type="Gene3D" id="1.20.5.4130">
    <property type="match status" value="1"/>
</dbReference>
<dbReference type="Pfam" id="PF23598">
    <property type="entry name" value="LRR_14"/>
    <property type="match status" value="1"/>
</dbReference>
<dbReference type="InterPro" id="IPR032675">
    <property type="entry name" value="LRR_dom_sf"/>
</dbReference>
<reference evidence="8" key="1">
    <citation type="submission" date="2020-03" db="EMBL/GenBank/DDBJ databases">
        <title>A high-quality chromosome-level genome assembly of a woody plant with both climbing and erect habits, Rhamnella rubrinervis.</title>
        <authorList>
            <person name="Lu Z."/>
            <person name="Yang Y."/>
            <person name="Zhu X."/>
            <person name="Sun Y."/>
        </authorList>
    </citation>
    <scope>NUCLEOTIDE SEQUENCE</scope>
    <source>
        <strain evidence="8">BYM</strain>
        <tissue evidence="8">Leaf</tissue>
    </source>
</reference>
<dbReference type="Pfam" id="PF23559">
    <property type="entry name" value="WHD_DRP"/>
    <property type="match status" value="1"/>
</dbReference>
<dbReference type="InterPro" id="IPR038005">
    <property type="entry name" value="RX-like_CC"/>
</dbReference>